<keyword evidence="1" id="KW-0472">Membrane</keyword>
<dbReference type="Proteomes" id="UP000774326">
    <property type="component" value="Unassembled WGS sequence"/>
</dbReference>
<protein>
    <submittedName>
        <fullName evidence="2">Uncharacterized protein</fullName>
    </submittedName>
</protein>
<comment type="caution">
    <text evidence="2">The sequence shown here is derived from an EMBL/GenBank/DDBJ whole genome shotgun (WGS) entry which is preliminary data.</text>
</comment>
<organism evidence="2 3">
    <name type="scientific">Wickerhamomyces pijperi</name>
    <name type="common">Yeast</name>
    <name type="synonym">Pichia pijperi</name>
    <dbReference type="NCBI Taxonomy" id="599730"/>
    <lineage>
        <taxon>Eukaryota</taxon>
        <taxon>Fungi</taxon>
        <taxon>Dikarya</taxon>
        <taxon>Ascomycota</taxon>
        <taxon>Saccharomycotina</taxon>
        <taxon>Saccharomycetes</taxon>
        <taxon>Phaffomycetales</taxon>
        <taxon>Wickerhamomycetaceae</taxon>
        <taxon>Wickerhamomyces</taxon>
    </lineage>
</organism>
<keyword evidence="3" id="KW-1185">Reference proteome</keyword>
<evidence type="ECO:0000313" key="2">
    <source>
        <dbReference type="EMBL" id="KAH3686331.1"/>
    </source>
</evidence>
<evidence type="ECO:0000256" key="1">
    <source>
        <dbReference type="SAM" id="Phobius"/>
    </source>
</evidence>
<name>A0A9P8TPX8_WICPI</name>
<gene>
    <name evidence="2" type="ORF">WICPIJ_002693</name>
</gene>
<reference evidence="2" key="2">
    <citation type="submission" date="2021-01" db="EMBL/GenBank/DDBJ databases">
        <authorList>
            <person name="Schikora-Tamarit M.A."/>
        </authorList>
    </citation>
    <scope>NUCLEOTIDE SEQUENCE</scope>
    <source>
        <strain evidence="2">CBS2887</strain>
    </source>
</reference>
<evidence type="ECO:0000313" key="3">
    <source>
        <dbReference type="Proteomes" id="UP000774326"/>
    </source>
</evidence>
<dbReference type="AlphaFoldDB" id="A0A9P8TPX8"/>
<keyword evidence="1" id="KW-1133">Transmembrane helix</keyword>
<keyword evidence="1" id="KW-0812">Transmembrane</keyword>
<dbReference type="EMBL" id="JAEUBG010001462">
    <property type="protein sequence ID" value="KAH3686331.1"/>
    <property type="molecule type" value="Genomic_DNA"/>
</dbReference>
<feature type="transmembrane region" description="Helical" evidence="1">
    <location>
        <begin position="268"/>
        <end position="289"/>
    </location>
</feature>
<feature type="transmembrane region" description="Helical" evidence="1">
    <location>
        <begin position="337"/>
        <end position="361"/>
    </location>
</feature>
<reference evidence="2" key="1">
    <citation type="journal article" date="2021" name="Open Biol.">
        <title>Shared evolutionary footprints suggest mitochondrial oxidative damage underlies multiple complex I losses in fungi.</title>
        <authorList>
            <person name="Schikora-Tamarit M.A."/>
            <person name="Marcet-Houben M."/>
            <person name="Nosek J."/>
            <person name="Gabaldon T."/>
        </authorList>
    </citation>
    <scope>NUCLEOTIDE SEQUENCE</scope>
    <source>
        <strain evidence="2">CBS2887</strain>
    </source>
</reference>
<accession>A0A9P8TPX8</accession>
<sequence>MTTLDSNDPTMVSDQEQTERLTTLLEIQHSIKSTLIALPTDRTNTDEVLKARMRFQKVVNAQLFTYIQSFGFHAHSETRLPDYPSILTPELLTEGKDVIPMVYQQVIDSLGFQKATAVNHVNILIDWLETSETRSEYHVLIFLLRYVLRKHTVNFHAIWLDLWISQKDEIHILVRLEGIRDAAKSVRIPSSYEPFNTKYKDMNMFGFGEECYQHTLKIANERISSPHRWFGTMIDDFIIKGVLKPEISKGWSVQDQETLQSKKRANRLSLMMSLAMLGYIYSFNPLLTYLKSPELGVWGNPVVLIGVMILSGFYFVTARRIKLLVADSMMKRKHLSWWIRVGYSISSFISYIVKATVIFYLCSCYAT</sequence>
<proteinExistence type="predicted"/>
<feature type="transmembrane region" description="Helical" evidence="1">
    <location>
        <begin position="295"/>
        <end position="316"/>
    </location>
</feature>